<dbReference type="InterPro" id="IPR016181">
    <property type="entry name" value="Acyl_CoA_acyltransferase"/>
</dbReference>
<dbReference type="EMBL" id="AP024749">
    <property type="protein sequence ID" value="BCY28674.1"/>
    <property type="molecule type" value="Genomic_DNA"/>
</dbReference>
<reference evidence="2 3" key="1">
    <citation type="submission" date="2021-06" db="EMBL/GenBank/DDBJ databases">
        <title>Whole genome sequences of Flavobacterium sp. KK2020170 and assembly.</title>
        <authorList>
            <person name="Kitahara K."/>
            <person name="Miyoshi S."/>
            <person name="Uesaka K."/>
        </authorList>
    </citation>
    <scope>NUCLEOTIDE SEQUENCE [LARGE SCALE GENOMIC DNA]</scope>
    <source>
        <strain evidence="2 3">KK2020170</strain>
    </source>
</reference>
<dbReference type="Gene3D" id="3.40.630.30">
    <property type="match status" value="2"/>
</dbReference>
<dbReference type="PROSITE" id="PS51186">
    <property type="entry name" value="GNAT"/>
    <property type="match status" value="1"/>
</dbReference>
<accession>A0ABM7S5C3</accession>
<proteinExistence type="predicted"/>
<dbReference type="RefSeq" id="WP_221257788.1">
    <property type="nucleotide sequence ID" value="NZ_AP024749.1"/>
</dbReference>
<keyword evidence="3" id="KW-1185">Reference proteome</keyword>
<sequence length="338" mass="40034">MRVYKCLHTNRFQFGDFYIEPIRHEDRLEIMTIRNEQLYHLRQAKPLTIEDQDNYFNTVVDALFNQEKPSQLLFSFFEKDEFIGYGGLVHINWIDKNAEISFVMKTALEKKNFSKYWSNYLKLIEQLAFNDLNFHKIFTYAFDLRPHLYEVLESCQFNEEARLKEHCFFEGSFLDVVYHSKINTNISFRKPTANDLKLYFDWANDKNVRMNSYQSNEISLEQHSQWFLNKLNDDSCFMYLFENHIGNPIGQVRIQKQNEQEAIIGISNDEKHRGKGYATKMLIAATENFLNENSSCLVNAFIKVENTASEKAFQKAGFKLTEIVNYEGFSSFHYIISK</sequence>
<feature type="domain" description="N-acetyltransferase" evidence="1">
    <location>
        <begin position="186"/>
        <end position="338"/>
    </location>
</feature>
<dbReference type="SUPFAM" id="SSF55729">
    <property type="entry name" value="Acyl-CoA N-acyltransferases (Nat)"/>
    <property type="match status" value="2"/>
</dbReference>
<dbReference type="Pfam" id="PF13420">
    <property type="entry name" value="Acetyltransf_4"/>
    <property type="match status" value="1"/>
</dbReference>
<organism evidence="2 3">
    <name type="scientific">Flavobacterium okayamense</name>
    <dbReference type="NCBI Taxonomy" id="2830782"/>
    <lineage>
        <taxon>Bacteria</taxon>
        <taxon>Pseudomonadati</taxon>
        <taxon>Bacteroidota</taxon>
        <taxon>Flavobacteriia</taxon>
        <taxon>Flavobacteriales</taxon>
        <taxon>Flavobacteriaceae</taxon>
        <taxon>Flavobacterium</taxon>
    </lineage>
</organism>
<dbReference type="Pfam" id="PF13302">
    <property type="entry name" value="Acetyltransf_3"/>
    <property type="match status" value="1"/>
</dbReference>
<dbReference type="CDD" id="cd04301">
    <property type="entry name" value="NAT_SF"/>
    <property type="match status" value="1"/>
</dbReference>
<dbReference type="InterPro" id="IPR000182">
    <property type="entry name" value="GNAT_dom"/>
</dbReference>
<evidence type="ECO:0000313" key="2">
    <source>
        <dbReference type="EMBL" id="BCY28674.1"/>
    </source>
</evidence>
<dbReference type="PANTHER" id="PTHR43415">
    <property type="entry name" value="SPERMIDINE N(1)-ACETYLTRANSFERASE"/>
    <property type="match status" value="1"/>
</dbReference>
<evidence type="ECO:0000259" key="1">
    <source>
        <dbReference type="PROSITE" id="PS51186"/>
    </source>
</evidence>
<dbReference type="PANTHER" id="PTHR43415:SF3">
    <property type="entry name" value="GNAT-FAMILY ACETYLTRANSFERASE"/>
    <property type="match status" value="1"/>
</dbReference>
<gene>
    <name evidence="2" type="ORF">KK2020170_15420</name>
</gene>
<evidence type="ECO:0000313" key="3">
    <source>
        <dbReference type="Proteomes" id="UP000825258"/>
    </source>
</evidence>
<dbReference type="Proteomes" id="UP000825258">
    <property type="component" value="Chromosome"/>
</dbReference>
<protein>
    <recommendedName>
        <fullName evidence="1">N-acetyltransferase domain-containing protein</fullName>
    </recommendedName>
</protein>
<name>A0ABM7S5C3_9FLAO</name>